<dbReference type="Proteomes" id="UP000317650">
    <property type="component" value="Chromosome 10"/>
</dbReference>
<proteinExistence type="predicted"/>
<protein>
    <submittedName>
        <fullName evidence="1">Uncharacterized protein</fullName>
    </submittedName>
</protein>
<accession>A0A4S8IXM6</accession>
<keyword evidence="2" id="KW-1185">Reference proteome</keyword>
<name>A0A4S8IXM6_MUSBA</name>
<sequence length="73" mass="7204">MNLVYKEGLLILAEEGDAAASLGRENVDKGIGVAVEGDGGRGFEELAVGGAEDPNVVVGASGGSDGGVVLVYL</sequence>
<dbReference type="EMBL" id="PYDT01000008">
    <property type="protein sequence ID" value="THU53319.1"/>
    <property type="molecule type" value="Genomic_DNA"/>
</dbReference>
<evidence type="ECO:0000313" key="1">
    <source>
        <dbReference type="EMBL" id="THU53319.1"/>
    </source>
</evidence>
<organism evidence="1 2">
    <name type="scientific">Musa balbisiana</name>
    <name type="common">Banana</name>
    <dbReference type="NCBI Taxonomy" id="52838"/>
    <lineage>
        <taxon>Eukaryota</taxon>
        <taxon>Viridiplantae</taxon>
        <taxon>Streptophyta</taxon>
        <taxon>Embryophyta</taxon>
        <taxon>Tracheophyta</taxon>
        <taxon>Spermatophyta</taxon>
        <taxon>Magnoliopsida</taxon>
        <taxon>Liliopsida</taxon>
        <taxon>Zingiberales</taxon>
        <taxon>Musaceae</taxon>
        <taxon>Musa</taxon>
    </lineage>
</organism>
<comment type="caution">
    <text evidence="1">The sequence shown here is derived from an EMBL/GenBank/DDBJ whole genome shotgun (WGS) entry which is preliminary data.</text>
</comment>
<dbReference type="AlphaFoldDB" id="A0A4S8IXM6"/>
<reference evidence="1 2" key="1">
    <citation type="journal article" date="2019" name="Nat. Plants">
        <title>Genome sequencing of Musa balbisiana reveals subgenome evolution and function divergence in polyploid bananas.</title>
        <authorList>
            <person name="Yao X."/>
        </authorList>
    </citation>
    <scope>NUCLEOTIDE SEQUENCE [LARGE SCALE GENOMIC DNA]</scope>
    <source>
        <strain evidence="2">cv. DH-PKW</strain>
        <tissue evidence="1">Leaves</tissue>
    </source>
</reference>
<evidence type="ECO:0000313" key="2">
    <source>
        <dbReference type="Proteomes" id="UP000317650"/>
    </source>
</evidence>
<gene>
    <name evidence="1" type="ORF">C4D60_Mb10t13160</name>
</gene>